<evidence type="ECO:0000256" key="4">
    <source>
        <dbReference type="HAMAP-Rule" id="MF_03007"/>
    </source>
</evidence>
<dbReference type="PROSITE" id="PS50249">
    <property type="entry name" value="MPN"/>
    <property type="match status" value="1"/>
</dbReference>
<keyword evidence="7" id="KW-1185">Reference proteome</keyword>
<comment type="caution">
    <text evidence="6">The sequence shown here is derived from an EMBL/GenBank/DDBJ whole genome shotgun (WGS) entry which is preliminary data.</text>
</comment>
<keyword evidence="1 4" id="KW-0963">Cytoplasm</keyword>
<dbReference type="Pfam" id="PF19445">
    <property type="entry name" value="eIF3h_C"/>
    <property type="match status" value="1"/>
</dbReference>
<dbReference type="Proteomes" id="UP000761534">
    <property type="component" value="Unassembled WGS sequence"/>
</dbReference>
<evidence type="ECO:0000313" key="6">
    <source>
        <dbReference type="EMBL" id="KAA8915263.1"/>
    </source>
</evidence>
<feature type="domain" description="MPN" evidence="5">
    <location>
        <begin position="16"/>
        <end position="157"/>
    </location>
</feature>
<evidence type="ECO:0000256" key="2">
    <source>
        <dbReference type="ARBA" id="ARBA00022540"/>
    </source>
</evidence>
<dbReference type="GO" id="GO:0008237">
    <property type="term" value="F:metallopeptidase activity"/>
    <property type="evidence" value="ECO:0007669"/>
    <property type="project" value="InterPro"/>
</dbReference>
<dbReference type="CDD" id="cd08065">
    <property type="entry name" value="MPN_eIF3h"/>
    <property type="match status" value="1"/>
</dbReference>
<gene>
    <name evidence="6" type="ORF">TRICI_002620</name>
</gene>
<dbReference type="OrthoDB" id="10265695at2759"/>
<comment type="subcellular location">
    <subcellularLocation>
        <location evidence="4">Cytoplasm</location>
    </subcellularLocation>
</comment>
<dbReference type="InterPro" id="IPR037518">
    <property type="entry name" value="MPN"/>
</dbReference>
<evidence type="ECO:0000256" key="3">
    <source>
        <dbReference type="ARBA" id="ARBA00022917"/>
    </source>
</evidence>
<keyword evidence="3 4" id="KW-0648">Protein biosynthesis</keyword>
<dbReference type="InterPro" id="IPR045810">
    <property type="entry name" value="eIF3h_C"/>
</dbReference>
<dbReference type="AlphaFoldDB" id="A0A642VBC5"/>
<comment type="subunit">
    <text evidence="4">Component of the eukaryotic translation initiation factor 3 (eIF-3) complex.</text>
</comment>
<protein>
    <recommendedName>
        <fullName evidence="4">Eukaryotic translation initiation factor 3 subunit H</fullName>
        <shortName evidence="4">eIF3h</shortName>
    </recommendedName>
</protein>
<dbReference type="SMART" id="SM00232">
    <property type="entry name" value="JAB_MPN"/>
    <property type="match status" value="1"/>
</dbReference>
<name>A0A642VBC5_9ASCO</name>
<dbReference type="Gene3D" id="3.40.140.10">
    <property type="entry name" value="Cytidine Deaminase, domain 2"/>
    <property type="match status" value="1"/>
</dbReference>
<dbReference type="GO" id="GO:0005852">
    <property type="term" value="C:eukaryotic translation initiation factor 3 complex"/>
    <property type="evidence" value="ECO:0007669"/>
    <property type="project" value="UniProtKB-UniRule"/>
</dbReference>
<dbReference type="InterPro" id="IPR050242">
    <property type="entry name" value="JAMM_MPN+_peptidase_M67A"/>
</dbReference>
<evidence type="ECO:0000313" key="7">
    <source>
        <dbReference type="Proteomes" id="UP000761534"/>
    </source>
</evidence>
<comment type="function">
    <text evidence="4">Component of the eukaryotic translation initiation factor 3 (eIF-3) complex, which is involved in protein synthesis of a specialized repertoire of mRNAs and, together with other initiation factors, stimulates binding of mRNA and methionyl-tRNAi to the 40S ribosome. The eIF-3 complex specifically targets and initiates translation of a subset of mRNAs involved in cell proliferation.</text>
</comment>
<dbReference type="InterPro" id="IPR000555">
    <property type="entry name" value="JAMM/MPN+_dom"/>
</dbReference>
<comment type="similarity">
    <text evidence="4">Belongs to the eIF-3 subunit H family.</text>
</comment>
<evidence type="ECO:0000256" key="1">
    <source>
        <dbReference type="ARBA" id="ARBA00022490"/>
    </source>
</evidence>
<dbReference type="GO" id="GO:0016282">
    <property type="term" value="C:eukaryotic 43S preinitiation complex"/>
    <property type="evidence" value="ECO:0007669"/>
    <property type="project" value="UniProtKB-UniRule"/>
</dbReference>
<organism evidence="6 7">
    <name type="scientific">Trichomonascus ciferrii</name>
    <dbReference type="NCBI Taxonomy" id="44093"/>
    <lineage>
        <taxon>Eukaryota</taxon>
        <taxon>Fungi</taxon>
        <taxon>Dikarya</taxon>
        <taxon>Ascomycota</taxon>
        <taxon>Saccharomycotina</taxon>
        <taxon>Dipodascomycetes</taxon>
        <taxon>Dipodascales</taxon>
        <taxon>Trichomonascaceae</taxon>
        <taxon>Trichomonascus</taxon>
        <taxon>Trichomonascus ciferrii complex</taxon>
    </lineage>
</organism>
<accession>A0A642VBC5</accession>
<dbReference type="PANTHER" id="PTHR10410">
    <property type="entry name" value="EUKARYOTIC TRANSLATION INITIATION FACTOR 3 -RELATED"/>
    <property type="match status" value="1"/>
</dbReference>
<keyword evidence="2 4" id="KW-0396">Initiation factor</keyword>
<dbReference type="Pfam" id="PF01398">
    <property type="entry name" value="JAB"/>
    <property type="match status" value="1"/>
</dbReference>
<evidence type="ECO:0000259" key="5">
    <source>
        <dbReference type="PROSITE" id="PS50249"/>
    </source>
</evidence>
<proteinExistence type="inferred from homology"/>
<dbReference type="HAMAP" id="MF_03007">
    <property type="entry name" value="eIF3h"/>
    <property type="match status" value="1"/>
</dbReference>
<dbReference type="EMBL" id="SWFS01000179">
    <property type="protein sequence ID" value="KAA8915263.1"/>
    <property type="molecule type" value="Genomic_DNA"/>
</dbReference>
<dbReference type="VEuPathDB" id="FungiDB:TRICI_002620"/>
<dbReference type="GO" id="GO:0003743">
    <property type="term" value="F:translation initiation factor activity"/>
    <property type="evidence" value="ECO:0007669"/>
    <property type="project" value="UniProtKB-UniRule"/>
</dbReference>
<dbReference type="GO" id="GO:0033290">
    <property type="term" value="C:eukaryotic 48S preinitiation complex"/>
    <property type="evidence" value="ECO:0007669"/>
    <property type="project" value="UniProtKB-UniRule"/>
</dbReference>
<dbReference type="GO" id="GO:0001732">
    <property type="term" value="P:formation of cytoplasmic translation initiation complex"/>
    <property type="evidence" value="ECO:0007669"/>
    <property type="project" value="UniProtKB-UniRule"/>
</dbReference>
<dbReference type="InterPro" id="IPR027524">
    <property type="entry name" value="eIF3h"/>
</dbReference>
<reference evidence="6" key="1">
    <citation type="journal article" date="2019" name="G3 (Bethesda)">
        <title>Genome Assemblies of Two Rare Opportunistic Yeast Pathogens: Diutina rugosa (syn. Candida rugosa) and Trichomonascus ciferrii (syn. Candida ciferrii).</title>
        <authorList>
            <person name="Mixao V."/>
            <person name="Saus E."/>
            <person name="Hansen A.P."/>
            <person name="Lass-Florl C."/>
            <person name="Gabaldon T."/>
        </authorList>
    </citation>
    <scope>NUCLEOTIDE SEQUENCE</scope>
    <source>
        <strain evidence="6">CBS 4856</strain>
    </source>
</reference>
<sequence>MFKSSVPAVPAKTTSVRVDSSVVLKIVKHVYEHYPVQVCGQLLGFEELEDTKELNISYSFPFPSIANDTEGNASVRSKGMIKYQNDMIDHLKEVNVDANPTGWYVSGNMGRFFNQAVIENMLSYQNTNPESVMLVHDVSKSAQSGFSLKAYRLSPAYLAVRKEGKFTTDNLTKNELSYHTIFEELPVKVSNSHLVTLYLQSIEHKPDYDHLNISIDSYLEKNIEGIFDSVDDFHYDQGNYNYYQRQMSREKLKIQQWQQKRKAENNARQQQGKQPLSTEEWKSLFKLPDEPSRVENLLISGQIDQYCNQIEEFGSSITPKLFAAQKNLEA</sequence>